<evidence type="ECO:0000313" key="2">
    <source>
        <dbReference type="EMBL" id="PIC36220.1"/>
    </source>
</evidence>
<dbReference type="InterPro" id="IPR042317">
    <property type="entry name" value="She-1-like"/>
</dbReference>
<name>A0A2G5U9J6_9PELO</name>
<organism evidence="2 3">
    <name type="scientific">Caenorhabditis nigoni</name>
    <dbReference type="NCBI Taxonomy" id="1611254"/>
    <lineage>
        <taxon>Eukaryota</taxon>
        <taxon>Metazoa</taxon>
        <taxon>Ecdysozoa</taxon>
        <taxon>Nematoda</taxon>
        <taxon>Chromadorea</taxon>
        <taxon>Rhabditida</taxon>
        <taxon>Rhabditina</taxon>
        <taxon>Rhabditomorpha</taxon>
        <taxon>Rhabditoidea</taxon>
        <taxon>Rhabditidae</taxon>
        <taxon>Peloderinae</taxon>
        <taxon>Caenorhabditis</taxon>
    </lineage>
</organism>
<sequence length="229" mass="26559">MEYIKKVGVFENLEVSFGGLLTDNGNFITDDGLFTATNIVFEGCDKNNMVPVLRKMKNGIESIKIDVQNVPYWHIRCYEENDSLYKVAKMWIDTNSKVGSTFQVSVNEEGSFEGFLEHFIDCIVSKNEKRVRICTNNPDRHILLERALDEIFGTDYDPQYFRLKVISAEMKESDYDDDYMEWIYIIDPYLRDESSSSDEYDSDSSSSSDGDGFYGEDYNSYNFYSDESF</sequence>
<dbReference type="PANTHER" id="PTHR31006">
    <property type="entry name" value="F-BOX DOMAIN-CONTAINING PROTEIN-RELATED-RELATED"/>
    <property type="match status" value="1"/>
</dbReference>
<proteinExistence type="predicted"/>
<reference evidence="3" key="1">
    <citation type="submission" date="2017-10" db="EMBL/GenBank/DDBJ databases">
        <title>Rapid genome shrinkage in a self-fertile nematode reveals novel sperm competition proteins.</title>
        <authorList>
            <person name="Yin D."/>
            <person name="Schwarz E.M."/>
            <person name="Thomas C.G."/>
            <person name="Felde R.L."/>
            <person name="Korf I.F."/>
            <person name="Cutter A.D."/>
            <person name="Schartner C.M."/>
            <person name="Ralston E.J."/>
            <person name="Meyer B.J."/>
            <person name="Haag E.S."/>
        </authorList>
    </citation>
    <scope>NUCLEOTIDE SEQUENCE [LARGE SCALE GENOMIC DNA]</scope>
    <source>
        <strain evidence="3">JU1422</strain>
    </source>
</reference>
<dbReference type="EMBL" id="PDUG01000004">
    <property type="protein sequence ID" value="PIC36220.1"/>
    <property type="molecule type" value="Genomic_DNA"/>
</dbReference>
<comment type="caution">
    <text evidence="2">The sequence shown here is derived from an EMBL/GenBank/DDBJ whole genome shotgun (WGS) entry which is preliminary data.</text>
</comment>
<protein>
    <submittedName>
        <fullName evidence="2">Uncharacterized protein</fullName>
    </submittedName>
</protein>
<dbReference type="PANTHER" id="PTHR31006:SF3">
    <property type="entry name" value="F-BOX DOMAIN-CONTAINING PROTEIN-RELATED"/>
    <property type="match status" value="1"/>
</dbReference>
<feature type="compositionally biased region" description="Low complexity" evidence="1">
    <location>
        <begin position="203"/>
        <end position="216"/>
    </location>
</feature>
<dbReference type="AlphaFoldDB" id="A0A2G5U9J6"/>
<evidence type="ECO:0000313" key="3">
    <source>
        <dbReference type="Proteomes" id="UP000230233"/>
    </source>
</evidence>
<evidence type="ECO:0000256" key="1">
    <source>
        <dbReference type="SAM" id="MobiDB-lite"/>
    </source>
</evidence>
<dbReference type="Proteomes" id="UP000230233">
    <property type="component" value="Chromosome IV"/>
</dbReference>
<accession>A0A2G5U9J6</accession>
<feature type="region of interest" description="Disordered" evidence="1">
    <location>
        <begin position="193"/>
        <end position="216"/>
    </location>
</feature>
<gene>
    <name evidence="2" type="primary">Cnig_chr_IV.g15298</name>
    <name evidence="2" type="ORF">B9Z55_015298</name>
</gene>
<keyword evidence="3" id="KW-1185">Reference proteome</keyword>